<sequence>MSKSNCSTSRSYHSPSHRSPSRSRHQYSSSHLYRSSSRTHSSQYPTFHVHSSDYEVIFVNNNTSTNMMNKLLDHVNTCRQYSVDTESERTNNQLSLIQINSIPIEPPSFVMLFELNHLPDQHSQKSGNEIYSWGSMQKELEPAKELFIWPIPATLIDIQPYYSMWYNWARTQCGVQSLSYRNDMNNDDKSLQQHQQQLSCHCHPPSPYKINELWSLQNAFRYGCNLFLDKSCSLSHWSSSLSSSYSSLSYAEQKKMIHYATHDVMAVTFLIRPITENWTFEEIKNRKISEIFVAFKSTKLPPLPTSTTKKKKIKNINLHKFLKLINNKETDLESISSDGEIYLNQLIEPNDFKNEQDNNNDNNEIDLLQDQIEPIDVDYTPVFNNDEPTEPIQQQQREPEPIEQELNDIELIINAGNQLEEYNDNEEITPPNEDLKENPTRRKNRPHRERSQAARKRKNKKRTKKLRLHRYRYYVTQPLYFKYSLPLVRMVLDEYNIDYVHVKRQEGYLVVGLKNKWLKKQYERQIPEDLFDGRNYQRHQQQRRTK</sequence>
<organism evidence="2 3">
    <name type="scientific">Rotaria sordida</name>
    <dbReference type="NCBI Taxonomy" id="392033"/>
    <lineage>
        <taxon>Eukaryota</taxon>
        <taxon>Metazoa</taxon>
        <taxon>Spiralia</taxon>
        <taxon>Gnathifera</taxon>
        <taxon>Rotifera</taxon>
        <taxon>Eurotatoria</taxon>
        <taxon>Bdelloidea</taxon>
        <taxon>Philodinida</taxon>
        <taxon>Philodinidae</taxon>
        <taxon>Rotaria</taxon>
    </lineage>
</organism>
<name>A0A814X070_9BILA</name>
<dbReference type="EMBL" id="CAJNOO010001867">
    <property type="protein sequence ID" value="CAF1208467.1"/>
    <property type="molecule type" value="Genomic_DNA"/>
</dbReference>
<evidence type="ECO:0000313" key="3">
    <source>
        <dbReference type="Proteomes" id="UP000663882"/>
    </source>
</evidence>
<accession>A0A814X070</accession>
<feature type="region of interest" description="Disordered" evidence="1">
    <location>
        <begin position="420"/>
        <end position="463"/>
    </location>
</feature>
<feature type="compositionally biased region" description="Basic residues" evidence="1">
    <location>
        <begin position="441"/>
        <end position="463"/>
    </location>
</feature>
<protein>
    <submittedName>
        <fullName evidence="2">Uncharacterized protein</fullName>
    </submittedName>
</protein>
<evidence type="ECO:0000256" key="1">
    <source>
        <dbReference type="SAM" id="MobiDB-lite"/>
    </source>
</evidence>
<reference evidence="2" key="1">
    <citation type="submission" date="2021-02" db="EMBL/GenBank/DDBJ databases">
        <authorList>
            <person name="Nowell W R."/>
        </authorList>
    </citation>
    <scope>NUCLEOTIDE SEQUENCE</scope>
</reference>
<evidence type="ECO:0000313" key="2">
    <source>
        <dbReference type="EMBL" id="CAF1208467.1"/>
    </source>
</evidence>
<proteinExistence type="predicted"/>
<feature type="compositionally biased region" description="Low complexity" evidence="1">
    <location>
        <begin position="26"/>
        <end position="44"/>
    </location>
</feature>
<dbReference type="Proteomes" id="UP000663882">
    <property type="component" value="Unassembled WGS sequence"/>
</dbReference>
<dbReference type="AlphaFoldDB" id="A0A814X070"/>
<feature type="compositionally biased region" description="Basic residues" evidence="1">
    <location>
        <begin position="15"/>
        <end position="25"/>
    </location>
</feature>
<dbReference type="OrthoDB" id="10058290at2759"/>
<gene>
    <name evidence="2" type="ORF">RFH988_LOCUS24995</name>
</gene>
<comment type="caution">
    <text evidence="2">The sequence shown here is derived from an EMBL/GenBank/DDBJ whole genome shotgun (WGS) entry which is preliminary data.</text>
</comment>
<feature type="region of interest" description="Disordered" evidence="1">
    <location>
        <begin position="1"/>
        <end position="45"/>
    </location>
</feature>